<dbReference type="AlphaFoldDB" id="A0AAD7IQR0"/>
<sequence>LFQLRSRHAPLARHLHRLQKIPSPICPCCGLHEETVDHYLHFCSAHEGARRRLHATSRKARYTKHLLSDPDLFPDFFLFVQRTGRFHSVFGD</sequence>
<comment type="caution">
    <text evidence="1">The sequence shown here is derived from an EMBL/GenBank/DDBJ whole genome shotgun (WGS) entry which is preliminary data.</text>
</comment>
<protein>
    <recommendedName>
        <fullName evidence="3">Reverse transcriptase</fullName>
    </recommendedName>
</protein>
<keyword evidence="2" id="KW-1185">Reference proteome</keyword>
<feature type="non-terminal residue" evidence="1">
    <location>
        <position position="92"/>
    </location>
</feature>
<name>A0AAD7IQR0_9AGAR</name>
<dbReference type="EMBL" id="JARKIB010000076">
    <property type="protein sequence ID" value="KAJ7747562.1"/>
    <property type="molecule type" value="Genomic_DNA"/>
</dbReference>
<gene>
    <name evidence="1" type="ORF">B0H16DRAFT_1267288</name>
</gene>
<proteinExistence type="predicted"/>
<reference evidence="1" key="1">
    <citation type="submission" date="2023-03" db="EMBL/GenBank/DDBJ databases">
        <title>Massive genome expansion in bonnet fungi (Mycena s.s.) driven by repeated elements and novel gene families across ecological guilds.</title>
        <authorList>
            <consortium name="Lawrence Berkeley National Laboratory"/>
            <person name="Harder C.B."/>
            <person name="Miyauchi S."/>
            <person name="Viragh M."/>
            <person name="Kuo A."/>
            <person name="Thoen E."/>
            <person name="Andreopoulos B."/>
            <person name="Lu D."/>
            <person name="Skrede I."/>
            <person name="Drula E."/>
            <person name="Henrissat B."/>
            <person name="Morin E."/>
            <person name="Kohler A."/>
            <person name="Barry K."/>
            <person name="LaButti K."/>
            <person name="Morin E."/>
            <person name="Salamov A."/>
            <person name="Lipzen A."/>
            <person name="Mereny Z."/>
            <person name="Hegedus B."/>
            <person name="Baldrian P."/>
            <person name="Stursova M."/>
            <person name="Weitz H."/>
            <person name="Taylor A."/>
            <person name="Grigoriev I.V."/>
            <person name="Nagy L.G."/>
            <person name="Martin F."/>
            <person name="Kauserud H."/>
        </authorList>
    </citation>
    <scope>NUCLEOTIDE SEQUENCE</scope>
    <source>
        <strain evidence="1">CBHHK182m</strain>
    </source>
</reference>
<evidence type="ECO:0000313" key="2">
    <source>
        <dbReference type="Proteomes" id="UP001215598"/>
    </source>
</evidence>
<feature type="non-terminal residue" evidence="1">
    <location>
        <position position="1"/>
    </location>
</feature>
<evidence type="ECO:0000313" key="1">
    <source>
        <dbReference type="EMBL" id="KAJ7747562.1"/>
    </source>
</evidence>
<organism evidence="1 2">
    <name type="scientific">Mycena metata</name>
    <dbReference type="NCBI Taxonomy" id="1033252"/>
    <lineage>
        <taxon>Eukaryota</taxon>
        <taxon>Fungi</taxon>
        <taxon>Dikarya</taxon>
        <taxon>Basidiomycota</taxon>
        <taxon>Agaricomycotina</taxon>
        <taxon>Agaricomycetes</taxon>
        <taxon>Agaricomycetidae</taxon>
        <taxon>Agaricales</taxon>
        <taxon>Marasmiineae</taxon>
        <taxon>Mycenaceae</taxon>
        <taxon>Mycena</taxon>
    </lineage>
</organism>
<dbReference type="Proteomes" id="UP001215598">
    <property type="component" value="Unassembled WGS sequence"/>
</dbReference>
<evidence type="ECO:0008006" key="3">
    <source>
        <dbReference type="Google" id="ProtNLM"/>
    </source>
</evidence>
<accession>A0AAD7IQR0</accession>